<organism evidence="3 4">
    <name type="scientific">Kibdelosporangium lantanae</name>
    <dbReference type="NCBI Taxonomy" id="1497396"/>
    <lineage>
        <taxon>Bacteria</taxon>
        <taxon>Bacillati</taxon>
        <taxon>Actinomycetota</taxon>
        <taxon>Actinomycetes</taxon>
        <taxon>Pseudonocardiales</taxon>
        <taxon>Pseudonocardiaceae</taxon>
        <taxon>Kibdelosporangium</taxon>
    </lineage>
</organism>
<dbReference type="EMBL" id="JBHTIS010000081">
    <property type="protein sequence ID" value="MFD1044580.1"/>
    <property type="molecule type" value="Genomic_DNA"/>
</dbReference>
<reference evidence="4" key="1">
    <citation type="journal article" date="2019" name="Int. J. Syst. Evol. Microbiol.">
        <title>The Global Catalogue of Microorganisms (GCM) 10K type strain sequencing project: providing services to taxonomists for standard genome sequencing and annotation.</title>
        <authorList>
            <consortium name="The Broad Institute Genomics Platform"/>
            <consortium name="The Broad Institute Genome Sequencing Center for Infectious Disease"/>
            <person name="Wu L."/>
            <person name="Ma J."/>
        </authorList>
    </citation>
    <scope>NUCLEOTIDE SEQUENCE [LARGE SCALE GENOMIC DNA]</scope>
    <source>
        <strain evidence="4">JCM 31486</strain>
    </source>
</reference>
<feature type="chain" id="PRO_5045457951" evidence="1">
    <location>
        <begin position="30"/>
        <end position="168"/>
    </location>
</feature>
<dbReference type="CDD" id="cd00161">
    <property type="entry name" value="beta-trefoil_Ricin-like"/>
    <property type="match status" value="1"/>
</dbReference>
<evidence type="ECO:0000256" key="1">
    <source>
        <dbReference type="SAM" id="SignalP"/>
    </source>
</evidence>
<protein>
    <submittedName>
        <fullName evidence="3">RICIN domain-containing protein</fullName>
    </submittedName>
</protein>
<dbReference type="PROSITE" id="PS50231">
    <property type="entry name" value="RICIN_B_LECTIN"/>
    <property type="match status" value="1"/>
</dbReference>
<keyword evidence="1" id="KW-0732">Signal</keyword>
<gene>
    <name evidence="3" type="ORF">ACFQ1S_02720</name>
</gene>
<keyword evidence="4" id="KW-1185">Reference proteome</keyword>
<evidence type="ECO:0000313" key="3">
    <source>
        <dbReference type="EMBL" id="MFD1044580.1"/>
    </source>
</evidence>
<proteinExistence type="predicted"/>
<dbReference type="SUPFAM" id="SSF50370">
    <property type="entry name" value="Ricin B-like lectins"/>
    <property type="match status" value="1"/>
</dbReference>
<evidence type="ECO:0000259" key="2">
    <source>
        <dbReference type="Pfam" id="PF00652"/>
    </source>
</evidence>
<evidence type="ECO:0000313" key="4">
    <source>
        <dbReference type="Proteomes" id="UP001597045"/>
    </source>
</evidence>
<feature type="signal peptide" evidence="1">
    <location>
        <begin position="1"/>
        <end position="29"/>
    </location>
</feature>
<dbReference type="Pfam" id="PF00652">
    <property type="entry name" value="Ricin_B_lectin"/>
    <property type="match status" value="1"/>
</dbReference>
<accession>A0ABW3M1K9</accession>
<dbReference type="Gene3D" id="2.80.10.50">
    <property type="match status" value="1"/>
</dbReference>
<name>A0ABW3M1K9_9PSEU</name>
<comment type="caution">
    <text evidence="3">The sequence shown here is derived from an EMBL/GenBank/DDBJ whole genome shotgun (WGS) entry which is preliminary data.</text>
</comment>
<dbReference type="Proteomes" id="UP001597045">
    <property type="component" value="Unassembled WGS sequence"/>
</dbReference>
<dbReference type="InterPro" id="IPR035992">
    <property type="entry name" value="Ricin_B-like_lectins"/>
</dbReference>
<dbReference type="InterPro" id="IPR000772">
    <property type="entry name" value="Ricin_B_lectin"/>
</dbReference>
<sequence length="168" mass="18525">MKLSFRKLITTIAVAAAALTSFAATSASAATTPTPGTYRLYSPYNQQCLGGMSNNAVSLTQCQVSFGDQVWIMEPVAAAGYYRFRNQLRGTCLAFPSGANGSEARISTCVDSYEDQWWTFLNTIPASDSLLLRNYHTTKCMFGKYSAHAKESDCVLNFNDQWWSFFAA</sequence>
<feature type="domain" description="Ricin B lectin" evidence="2">
    <location>
        <begin position="38"/>
        <end position="157"/>
    </location>
</feature>